<dbReference type="InterPro" id="IPR040238">
    <property type="entry name" value="TAL-like"/>
</dbReference>
<dbReference type="EMBL" id="CAAALY010012366">
    <property type="protein sequence ID" value="VEL11629.1"/>
    <property type="molecule type" value="Genomic_DNA"/>
</dbReference>
<dbReference type="PANTHER" id="PTHR13864">
    <property type="entry name" value="T-CELL ACUTE LYMPHOCYTIC LEUKEMIA/STEM CELL LEUKEMIA-RELATED"/>
    <property type="match status" value="1"/>
</dbReference>
<dbReference type="InterPro" id="IPR011598">
    <property type="entry name" value="bHLH_dom"/>
</dbReference>
<gene>
    <name evidence="6" type="ORF">PXEA_LOCUS5069</name>
</gene>
<dbReference type="CDD" id="cd11413">
    <property type="entry name" value="bHLH_TS_TAL_LYL"/>
    <property type="match status" value="1"/>
</dbReference>
<dbReference type="OrthoDB" id="10069510at2759"/>
<dbReference type="InterPro" id="IPR036638">
    <property type="entry name" value="HLH_DNA-bd_sf"/>
</dbReference>
<dbReference type="PROSITE" id="PS50888">
    <property type="entry name" value="BHLH"/>
    <property type="match status" value="1"/>
</dbReference>
<dbReference type="GO" id="GO:0046983">
    <property type="term" value="F:protein dimerization activity"/>
    <property type="evidence" value="ECO:0007669"/>
    <property type="project" value="InterPro"/>
</dbReference>
<feature type="domain" description="BHLH" evidence="5">
    <location>
        <begin position="120"/>
        <end position="172"/>
    </location>
</feature>
<keyword evidence="3" id="KW-0804">Transcription</keyword>
<accession>A0A448WHA4</accession>
<name>A0A448WHA4_9PLAT</name>
<evidence type="ECO:0000259" key="5">
    <source>
        <dbReference type="PROSITE" id="PS50888"/>
    </source>
</evidence>
<evidence type="ECO:0000313" key="6">
    <source>
        <dbReference type="EMBL" id="VEL11629.1"/>
    </source>
</evidence>
<reference evidence="6" key="1">
    <citation type="submission" date="2018-11" db="EMBL/GenBank/DDBJ databases">
        <authorList>
            <consortium name="Pathogen Informatics"/>
        </authorList>
    </citation>
    <scope>NUCLEOTIDE SEQUENCE</scope>
</reference>
<dbReference type="SUPFAM" id="SSF47459">
    <property type="entry name" value="HLH, helix-loop-helix DNA-binding domain"/>
    <property type="match status" value="1"/>
</dbReference>
<proteinExistence type="predicted"/>
<sequence>MPLVAKNMCLSSPTAFLSSTSSPHGCITFSSPCPHLSLPLSPSLPSTLTSPVPLSGRRSPCLPVACGWQSVTEEEAKLTGDVVFHHRPSAAPRLPSPSGFPKQGNLNGPGLSPGCGVPVFRRSFTNTRERQRQHSVNQAFADLRALLPTHPPEKKLSKHEILRLAIKYVHVLEAVLLYQEVVDGLPPAPSIFRMRRRATTAAGGSSGSVNGAAICSATLLPGSEKVTARLKDSSVVDPLCRDYTGFGCLNWWTTESSDPIPVVLEPGCTWATAMAEPNINEDEASKSFFSDESDQEYPLSQSS</sequence>
<evidence type="ECO:0000256" key="2">
    <source>
        <dbReference type="ARBA" id="ARBA00023125"/>
    </source>
</evidence>
<keyword evidence="2" id="KW-0238">DNA-binding</keyword>
<dbReference type="GO" id="GO:0000978">
    <property type="term" value="F:RNA polymerase II cis-regulatory region sequence-specific DNA binding"/>
    <property type="evidence" value="ECO:0007669"/>
    <property type="project" value="TreeGrafter"/>
</dbReference>
<protein>
    <recommendedName>
        <fullName evidence="5">BHLH domain-containing protein</fullName>
    </recommendedName>
</protein>
<comment type="caution">
    <text evidence="6">The sequence shown here is derived from an EMBL/GenBank/DDBJ whole genome shotgun (WGS) entry which is preliminary data.</text>
</comment>
<organism evidence="6 7">
    <name type="scientific">Protopolystoma xenopodis</name>
    <dbReference type="NCBI Taxonomy" id="117903"/>
    <lineage>
        <taxon>Eukaryota</taxon>
        <taxon>Metazoa</taxon>
        <taxon>Spiralia</taxon>
        <taxon>Lophotrochozoa</taxon>
        <taxon>Platyhelminthes</taxon>
        <taxon>Monogenea</taxon>
        <taxon>Polyopisthocotylea</taxon>
        <taxon>Polystomatidea</taxon>
        <taxon>Polystomatidae</taxon>
        <taxon>Protopolystoma</taxon>
    </lineage>
</organism>
<keyword evidence="1" id="KW-0805">Transcription regulation</keyword>
<evidence type="ECO:0000256" key="3">
    <source>
        <dbReference type="ARBA" id="ARBA00023163"/>
    </source>
</evidence>
<dbReference type="SMART" id="SM00353">
    <property type="entry name" value="HLH"/>
    <property type="match status" value="1"/>
</dbReference>
<dbReference type="Pfam" id="PF00010">
    <property type="entry name" value="HLH"/>
    <property type="match status" value="1"/>
</dbReference>
<evidence type="ECO:0000256" key="1">
    <source>
        <dbReference type="ARBA" id="ARBA00023015"/>
    </source>
</evidence>
<dbReference type="AlphaFoldDB" id="A0A448WHA4"/>
<dbReference type="PANTHER" id="PTHR13864:SF15">
    <property type="entry name" value="T-CELL ACUTE LYMPHOCYTIC LEUKEMIA PROTEIN 1 HOMOLOG-RELATED"/>
    <property type="match status" value="1"/>
</dbReference>
<feature type="region of interest" description="Disordered" evidence="4">
    <location>
        <begin position="281"/>
        <end position="303"/>
    </location>
</feature>
<evidence type="ECO:0000313" key="7">
    <source>
        <dbReference type="Proteomes" id="UP000784294"/>
    </source>
</evidence>
<dbReference type="Proteomes" id="UP000784294">
    <property type="component" value="Unassembled WGS sequence"/>
</dbReference>
<keyword evidence="7" id="KW-1185">Reference proteome</keyword>
<evidence type="ECO:0000256" key="4">
    <source>
        <dbReference type="SAM" id="MobiDB-lite"/>
    </source>
</evidence>
<dbReference type="GO" id="GO:0000981">
    <property type="term" value="F:DNA-binding transcription factor activity, RNA polymerase II-specific"/>
    <property type="evidence" value="ECO:0007669"/>
    <property type="project" value="InterPro"/>
</dbReference>
<dbReference type="Gene3D" id="4.10.280.10">
    <property type="entry name" value="Helix-loop-helix DNA-binding domain"/>
    <property type="match status" value="1"/>
</dbReference>